<organism evidence="2 3">
    <name type="scientific">Hucho hucho</name>
    <name type="common">huchen</name>
    <dbReference type="NCBI Taxonomy" id="62062"/>
    <lineage>
        <taxon>Eukaryota</taxon>
        <taxon>Metazoa</taxon>
        <taxon>Chordata</taxon>
        <taxon>Craniata</taxon>
        <taxon>Vertebrata</taxon>
        <taxon>Euteleostomi</taxon>
        <taxon>Actinopterygii</taxon>
        <taxon>Neopterygii</taxon>
        <taxon>Teleostei</taxon>
        <taxon>Protacanthopterygii</taxon>
        <taxon>Salmoniformes</taxon>
        <taxon>Salmonidae</taxon>
        <taxon>Salmoninae</taxon>
        <taxon>Hucho</taxon>
    </lineage>
</organism>
<sequence>MCFCLGGEALDECGLRYLLAMRLHTCLLTSLPPLYRMQLLHQGLSTCHFAWAFHSEAEEEMLNMIPAMQRGDPQWSELRAVGVGWWIRNINTLRRMVEKVGDGVVWPELLSLIDWFSWFDWLIPMCRWVKQRSRGTTIL</sequence>
<reference evidence="2" key="3">
    <citation type="submission" date="2025-09" db="UniProtKB">
        <authorList>
            <consortium name="Ensembl"/>
        </authorList>
    </citation>
    <scope>IDENTIFICATION</scope>
</reference>
<evidence type="ECO:0000313" key="2">
    <source>
        <dbReference type="Ensembl" id="ENSHHUP00000000398.1"/>
    </source>
</evidence>
<dbReference type="InterPro" id="IPR022033">
    <property type="entry name" value="Rav1p_C"/>
</dbReference>
<proteinExistence type="predicted"/>
<dbReference type="Pfam" id="PF12234">
    <property type="entry name" value="Rav1p_C"/>
    <property type="match status" value="1"/>
</dbReference>
<reference evidence="2" key="2">
    <citation type="submission" date="2025-08" db="UniProtKB">
        <authorList>
            <consortium name="Ensembl"/>
        </authorList>
    </citation>
    <scope>IDENTIFICATION</scope>
</reference>
<dbReference type="GO" id="GO:0007035">
    <property type="term" value="P:vacuolar acidification"/>
    <property type="evidence" value="ECO:0007669"/>
    <property type="project" value="TreeGrafter"/>
</dbReference>
<dbReference type="GO" id="GO:0043291">
    <property type="term" value="C:RAVE complex"/>
    <property type="evidence" value="ECO:0007669"/>
    <property type="project" value="TreeGrafter"/>
</dbReference>
<keyword evidence="3" id="KW-1185">Reference proteome</keyword>
<dbReference type="PANTHER" id="PTHR13950:SF13">
    <property type="entry name" value="DMX-LIKE PROTEIN 2"/>
    <property type="match status" value="1"/>
</dbReference>
<evidence type="ECO:0000313" key="3">
    <source>
        <dbReference type="Proteomes" id="UP000314982"/>
    </source>
</evidence>
<dbReference type="Ensembl" id="ENSHHUT00000000407.1">
    <property type="protein sequence ID" value="ENSHHUP00000000398.1"/>
    <property type="gene ID" value="ENSHHUG00000000289.1"/>
</dbReference>
<dbReference type="InterPro" id="IPR052208">
    <property type="entry name" value="DmX-like/RAVE_component"/>
</dbReference>
<name>A0A4W5J8B2_9TELE</name>
<evidence type="ECO:0000259" key="1">
    <source>
        <dbReference type="Pfam" id="PF12234"/>
    </source>
</evidence>
<dbReference type="AlphaFoldDB" id="A0A4W5J8B2"/>
<dbReference type="STRING" id="62062.ENSHHUP00000000398"/>
<dbReference type="PANTHER" id="PTHR13950">
    <property type="entry name" value="RABCONNECTIN-RELATED"/>
    <property type="match status" value="1"/>
</dbReference>
<reference evidence="3" key="1">
    <citation type="submission" date="2018-06" db="EMBL/GenBank/DDBJ databases">
        <title>Genome assembly of Danube salmon.</title>
        <authorList>
            <person name="Macqueen D.J."/>
            <person name="Gundappa M.K."/>
        </authorList>
    </citation>
    <scope>NUCLEOTIDE SEQUENCE [LARGE SCALE GENOMIC DNA]</scope>
</reference>
<dbReference type="Proteomes" id="UP000314982">
    <property type="component" value="Unassembled WGS sequence"/>
</dbReference>
<accession>A0A4W5J8B2</accession>
<protein>
    <recommendedName>
        <fullName evidence="1">RAVE complex protein Rav1 C-terminal domain-containing protein</fullName>
    </recommendedName>
</protein>
<dbReference type="GeneTree" id="ENSGT00390000000096"/>
<feature type="domain" description="RAVE complex protein Rav1 C-terminal" evidence="1">
    <location>
        <begin position="8"/>
        <end position="100"/>
    </location>
</feature>